<comment type="catalytic activity">
    <reaction evidence="19">
        <text>L-seryl-[protein] + ATP = O-phospho-L-seryl-[protein] + ADP + H(+)</text>
        <dbReference type="Rhea" id="RHEA:17989"/>
        <dbReference type="Rhea" id="RHEA-COMP:9863"/>
        <dbReference type="Rhea" id="RHEA-COMP:11604"/>
        <dbReference type="ChEBI" id="CHEBI:15378"/>
        <dbReference type="ChEBI" id="CHEBI:29999"/>
        <dbReference type="ChEBI" id="CHEBI:30616"/>
        <dbReference type="ChEBI" id="CHEBI:83421"/>
        <dbReference type="ChEBI" id="CHEBI:456216"/>
        <dbReference type="EC" id="2.7.11.1"/>
    </reaction>
</comment>
<evidence type="ECO:0000256" key="14">
    <source>
        <dbReference type="ARBA" id="ARBA00023136"/>
    </source>
</evidence>
<feature type="domain" description="Protein kinase" evidence="22">
    <location>
        <begin position="621"/>
        <end position="933"/>
    </location>
</feature>
<organism evidence="25 26">
    <name type="scientific">Castanea mollissima</name>
    <name type="common">Chinese chestnut</name>
    <dbReference type="NCBI Taxonomy" id="60419"/>
    <lineage>
        <taxon>Eukaryota</taxon>
        <taxon>Viridiplantae</taxon>
        <taxon>Streptophyta</taxon>
        <taxon>Embryophyta</taxon>
        <taxon>Tracheophyta</taxon>
        <taxon>Spermatophyta</taxon>
        <taxon>Magnoliopsida</taxon>
        <taxon>eudicotyledons</taxon>
        <taxon>Gunneridae</taxon>
        <taxon>Pentapetalae</taxon>
        <taxon>rosids</taxon>
        <taxon>fabids</taxon>
        <taxon>Fagales</taxon>
        <taxon>Fagaceae</taxon>
        <taxon>Castanea</taxon>
    </lineage>
</organism>
<accession>A0A8J4VWB7</accession>
<keyword evidence="5" id="KW-0597">Phosphoprotein</keyword>
<dbReference type="InterPro" id="IPR000719">
    <property type="entry name" value="Prot_kinase_dom"/>
</dbReference>
<dbReference type="EC" id="2.7.11.1" evidence="2"/>
<keyword evidence="3" id="KW-1003">Cell membrane</keyword>
<dbReference type="Gene3D" id="3.30.200.20">
    <property type="entry name" value="Phosphorylase Kinase, domain 1"/>
    <property type="match status" value="1"/>
</dbReference>
<dbReference type="AlphaFoldDB" id="A0A8J4VWB7"/>
<dbReference type="CDD" id="cd00028">
    <property type="entry name" value="B_lectin"/>
    <property type="match status" value="1"/>
</dbReference>
<comment type="caution">
    <text evidence="25">The sequence shown here is derived from an EMBL/GenBank/DDBJ whole genome shotgun (WGS) entry which is preliminary data.</text>
</comment>
<evidence type="ECO:0000256" key="4">
    <source>
        <dbReference type="ARBA" id="ARBA00022527"/>
    </source>
</evidence>
<dbReference type="InterPro" id="IPR011009">
    <property type="entry name" value="Kinase-like_dom_sf"/>
</dbReference>
<evidence type="ECO:0000256" key="12">
    <source>
        <dbReference type="ARBA" id="ARBA00022840"/>
    </source>
</evidence>
<evidence type="ECO:0000259" key="22">
    <source>
        <dbReference type="PROSITE" id="PS50011"/>
    </source>
</evidence>
<dbReference type="Gene3D" id="2.90.10.10">
    <property type="entry name" value="Bulb-type lectin domain"/>
    <property type="match status" value="1"/>
</dbReference>
<protein>
    <recommendedName>
        <fullName evidence="2">non-specific serine/threonine protein kinase</fullName>
        <ecNumber evidence="2">2.7.11.1</ecNumber>
    </recommendedName>
</protein>
<keyword evidence="9" id="KW-0430">Lectin</keyword>
<dbReference type="PROSITE" id="PS50011">
    <property type="entry name" value="PROTEIN_KINASE_DOM"/>
    <property type="match status" value="1"/>
</dbReference>
<keyword evidence="10" id="KW-0547">Nucleotide-binding</keyword>
<feature type="compositionally biased region" description="Low complexity" evidence="20">
    <location>
        <begin position="940"/>
        <end position="955"/>
    </location>
</feature>
<keyword evidence="4" id="KW-0723">Serine/threonine-protein kinase</keyword>
<evidence type="ECO:0000256" key="10">
    <source>
        <dbReference type="ARBA" id="ARBA00022741"/>
    </source>
</evidence>
<keyword evidence="17" id="KW-0325">Glycoprotein</keyword>
<dbReference type="EMBL" id="JRKL02001547">
    <property type="protein sequence ID" value="KAF3963404.1"/>
    <property type="molecule type" value="Genomic_DNA"/>
</dbReference>
<comment type="catalytic activity">
    <reaction evidence="18">
        <text>L-threonyl-[protein] + ATP = O-phospho-L-threonyl-[protein] + ADP + H(+)</text>
        <dbReference type="Rhea" id="RHEA:46608"/>
        <dbReference type="Rhea" id="RHEA-COMP:11060"/>
        <dbReference type="Rhea" id="RHEA-COMP:11605"/>
        <dbReference type="ChEBI" id="CHEBI:15378"/>
        <dbReference type="ChEBI" id="CHEBI:30013"/>
        <dbReference type="ChEBI" id="CHEBI:30616"/>
        <dbReference type="ChEBI" id="CHEBI:61977"/>
        <dbReference type="ChEBI" id="CHEBI:456216"/>
        <dbReference type="EC" id="2.7.11.1"/>
    </reaction>
</comment>
<reference evidence="25" key="1">
    <citation type="submission" date="2020-03" db="EMBL/GenBank/DDBJ databases">
        <title>Castanea mollissima Vanexum genome sequencing.</title>
        <authorList>
            <person name="Staton M."/>
        </authorList>
    </citation>
    <scope>NUCLEOTIDE SEQUENCE</scope>
    <source>
        <tissue evidence="25">Leaf</tissue>
    </source>
</reference>
<dbReference type="Pfam" id="PF01453">
    <property type="entry name" value="B_lectin"/>
    <property type="match status" value="1"/>
</dbReference>
<evidence type="ECO:0000256" key="19">
    <source>
        <dbReference type="ARBA" id="ARBA00048679"/>
    </source>
</evidence>
<feature type="transmembrane region" description="Helical" evidence="21">
    <location>
        <begin position="632"/>
        <end position="656"/>
    </location>
</feature>
<evidence type="ECO:0000256" key="20">
    <source>
        <dbReference type="SAM" id="MobiDB-lite"/>
    </source>
</evidence>
<keyword evidence="14 21" id="KW-0472">Membrane</keyword>
<dbReference type="SMART" id="SM00108">
    <property type="entry name" value="B_lectin"/>
    <property type="match status" value="1"/>
</dbReference>
<evidence type="ECO:0000256" key="15">
    <source>
        <dbReference type="ARBA" id="ARBA00023157"/>
    </source>
</evidence>
<gene>
    <name evidence="25" type="ORF">CMV_012205</name>
</gene>
<dbReference type="GO" id="GO:0030246">
    <property type="term" value="F:carbohydrate binding"/>
    <property type="evidence" value="ECO:0007669"/>
    <property type="project" value="UniProtKB-KW"/>
</dbReference>
<dbReference type="SMART" id="SM00220">
    <property type="entry name" value="S_TKc"/>
    <property type="match status" value="1"/>
</dbReference>
<evidence type="ECO:0000259" key="23">
    <source>
        <dbReference type="PROSITE" id="PS50927"/>
    </source>
</evidence>
<keyword evidence="8" id="KW-0732">Signal</keyword>
<keyword evidence="11" id="KW-0418">Kinase</keyword>
<dbReference type="SMART" id="SM00473">
    <property type="entry name" value="PAN_AP"/>
    <property type="match status" value="1"/>
</dbReference>
<evidence type="ECO:0000256" key="21">
    <source>
        <dbReference type="SAM" id="Phobius"/>
    </source>
</evidence>
<evidence type="ECO:0000256" key="8">
    <source>
        <dbReference type="ARBA" id="ARBA00022729"/>
    </source>
</evidence>
<dbReference type="Pfam" id="PF00069">
    <property type="entry name" value="Pkinase"/>
    <property type="match status" value="1"/>
</dbReference>
<dbReference type="PROSITE" id="PS50948">
    <property type="entry name" value="PAN"/>
    <property type="match status" value="1"/>
</dbReference>
<evidence type="ECO:0000256" key="1">
    <source>
        <dbReference type="ARBA" id="ARBA00004251"/>
    </source>
</evidence>
<dbReference type="InterPro" id="IPR036426">
    <property type="entry name" value="Bulb-type_lectin_dom_sf"/>
</dbReference>
<keyword evidence="26" id="KW-1185">Reference proteome</keyword>
<dbReference type="PROSITE" id="PS00108">
    <property type="entry name" value="PROTEIN_KINASE_ST"/>
    <property type="match status" value="1"/>
</dbReference>
<proteinExistence type="predicted"/>
<dbReference type="PROSITE" id="PS50927">
    <property type="entry name" value="BULB_LECTIN"/>
    <property type="match status" value="1"/>
</dbReference>
<dbReference type="FunFam" id="1.10.510.10:FF:000060">
    <property type="entry name" value="G-type lectin S-receptor-like serine/threonine-protein kinase"/>
    <property type="match status" value="1"/>
</dbReference>
<evidence type="ECO:0000313" key="26">
    <source>
        <dbReference type="Proteomes" id="UP000737018"/>
    </source>
</evidence>
<dbReference type="Pfam" id="PF08276">
    <property type="entry name" value="PAN_2"/>
    <property type="match status" value="1"/>
</dbReference>
<dbReference type="Pfam" id="PF00954">
    <property type="entry name" value="S_locus_glycop"/>
    <property type="match status" value="1"/>
</dbReference>
<dbReference type="SUPFAM" id="SSF51110">
    <property type="entry name" value="alpha-D-mannose-specific plant lectins"/>
    <property type="match status" value="1"/>
</dbReference>
<evidence type="ECO:0000256" key="11">
    <source>
        <dbReference type="ARBA" id="ARBA00022777"/>
    </source>
</evidence>
<evidence type="ECO:0000256" key="13">
    <source>
        <dbReference type="ARBA" id="ARBA00022989"/>
    </source>
</evidence>
<evidence type="ECO:0000259" key="24">
    <source>
        <dbReference type="PROSITE" id="PS50948"/>
    </source>
</evidence>
<dbReference type="PANTHER" id="PTHR27002:SF1111">
    <property type="entry name" value="NON-SPECIFIC SERINE_THREONINE PROTEIN KINASE"/>
    <property type="match status" value="1"/>
</dbReference>
<evidence type="ECO:0000256" key="18">
    <source>
        <dbReference type="ARBA" id="ARBA00047899"/>
    </source>
</evidence>
<feature type="region of interest" description="Disordered" evidence="20">
    <location>
        <begin position="929"/>
        <end position="955"/>
    </location>
</feature>
<evidence type="ECO:0000256" key="16">
    <source>
        <dbReference type="ARBA" id="ARBA00023170"/>
    </source>
</evidence>
<sequence>MASKREKSIIRSSRNLLLSSIFFLYIFLLCSFHVYCSARDILKRGEWIDFKQGSTLVSPGGMFELGFFTRPLESSSPKMFVGIQYHKRAKQAIVWVANRNNPIPEGSIGVFGIKEDGNLKVWDTSGIIYWSTDLENSSSTNQIVKLMDSGNLVLSDDDDESSKSLWESFKYPTDTFLPGMKMDANITLESWTGSGDPASGQFVFKQDQLGEGIYTITKIPVDYWKSRIPGKFLNSDKMPYPIANLLSNSGTKANYTYFKNETKPALSQNYDNARLVMDYSGQLRYLIWDKKRDDWSLAWEVPEDKCSIYNACGKLGSCNINNWWICKCLPGSKPTYPERWYSRNFTDGCTRNPTLCDKSGTTFFSLNVIKVSNPSTDFSVNDEEECRKECVAQCQCQAYSYQANENSTLRGDTSTNTNWCWIWNNDPSDIQEEYTIDRNISISDRNISIRVAKSDIGSTVRNCEPCGTNVIPYPLSTRPNCGDPLYFSFYCNYSTGELSFKALTHTYRVNVIFPSEQKFVIQVNFTDNSHSRNFGDQWLNHSLPFRVNSSFHDGSGNVNSKDTGVEIISWEPPLEPTCDSPADCKDWPHSTCNAATDGKMRCLCTTNFRWDASNLTCTTGSSKENLTGKMSLALIVLVSLISVVVLSCTIICTYIWRKRMAKRQEIQSMDKRKRALRTLDTERHVKDLIDSGEFREEGETTDIDLPFFDLEIILEATHNFSDANKLGQGGYGPVYKGTFPGGQEIAVKRLSSVSRQDSFIFDKKLSILLDWEMRFNIIMGIARGLLYLHQDSRLRIIHRDLKTGNILLDHEMNPKISDFGLAKMVEGKETGANTTKVVGTYGYMSPEYILDGIFSIKSDVFSFGVVLLEIISGRKNTGFYQSEQALSLIGYAWKLWTENMVLDLIDETLPETCNVDQFVNETAIVPTPKQPAFVPRRGQSNTTSSSSRPETSSSI</sequence>
<feature type="domain" description="Bulb-type lectin" evidence="23">
    <location>
        <begin position="48"/>
        <end position="167"/>
    </location>
</feature>
<evidence type="ECO:0000256" key="5">
    <source>
        <dbReference type="ARBA" id="ARBA00022553"/>
    </source>
</evidence>
<feature type="domain" description="Apple" evidence="24">
    <location>
        <begin position="356"/>
        <end position="447"/>
    </location>
</feature>
<dbReference type="InterPro" id="IPR008271">
    <property type="entry name" value="Ser/Thr_kinase_AS"/>
</dbReference>
<keyword evidence="12" id="KW-0067">ATP-binding</keyword>
<keyword evidence="7 21" id="KW-0812">Transmembrane</keyword>
<dbReference type="GO" id="GO:0048544">
    <property type="term" value="P:recognition of pollen"/>
    <property type="evidence" value="ECO:0007669"/>
    <property type="project" value="InterPro"/>
</dbReference>
<evidence type="ECO:0000256" key="17">
    <source>
        <dbReference type="ARBA" id="ARBA00023180"/>
    </source>
</evidence>
<dbReference type="PANTHER" id="PTHR27002">
    <property type="entry name" value="RECEPTOR-LIKE SERINE/THREONINE-PROTEIN KINASE SD1-8"/>
    <property type="match status" value="1"/>
</dbReference>
<dbReference type="OrthoDB" id="1741851at2759"/>
<dbReference type="CDD" id="cd01098">
    <property type="entry name" value="PAN_AP_plant"/>
    <property type="match status" value="1"/>
</dbReference>
<dbReference type="Gene3D" id="1.10.510.10">
    <property type="entry name" value="Transferase(Phosphotransferase) domain 1"/>
    <property type="match status" value="1"/>
</dbReference>
<dbReference type="SUPFAM" id="SSF56112">
    <property type="entry name" value="Protein kinase-like (PK-like)"/>
    <property type="match status" value="1"/>
</dbReference>
<dbReference type="GO" id="GO:0005524">
    <property type="term" value="F:ATP binding"/>
    <property type="evidence" value="ECO:0007669"/>
    <property type="project" value="UniProtKB-KW"/>
</dbReference>
<evidence type="ECO:0000313" key="25">
    <source>
        <dbReference type="EMBL" id="KAF3963404.1"/>
    </source>
</evidence>
<dbReference type="InterPro" id="IPR000858">
    <property type="entry name" value="S_locus_glycoprot_dom"/>
</dbReference>
<keyword evidence="13 21" id="KW-1133">Transmembrane helix</keyword>
<name>A0A8J4VWB7_9ROSI</name>
<feature type="transmembrane region" description="Helical" evidence="21">
    <location>
        <begin position="16"/>
        <end position="35"/>
    </location>
</feature>
<evidence type="ECO:0000256" key="6">
    <source>
        <dbReference type="ARBA" id="ARBA00022679"/>
    </source>
</evidence>
<evidence type="ECO:0000256" key="9">
    <source>
        <dbReference type="ARBA" id="ARBA00022734"/>
    </source>
</evidence>
<dbReference type="GO" id="GO:0005886">
    <property type="term" value="C:plasma membrane"/>
    <property type="evidence" value="ECO:0007669"/>
    <property type="project" value="UniProtKB-SubCell"/>
</dbReference>
<evidence type="ECO:0000256" key="7">
    <source>
        <dbReference type="ARBA" id="ARBA00022692"/>
    </source>
</evidence>
<keyword evidence="15" id="KW-1015">Disulfide bond</keyword>
<comment type="subcellular location">
    <subcellularLocation>
        <location evidence="1">Cell membrane</location>
        <topology evidence="1">Single-pass type I membrane protein</topology>
    </subcellularLocation>
</comment>
<keyword evidence="6" id="KW-0808">Transferase</keyword>
<keyword evidence="16" id="KW-0675">Receptor</keyword>
<dbReference type="InterPro" id="IPR003609">
    <property type="entry name" value="Pan_app"/>
</dbReference>
<dbReference type="GO" id="GO:0004674">
    <property type="term" value="F:protein serine/threonine kinase activity"/>
    <property type="evidence" value="ECO:0007669"/>
    <property type="project" value="UniProtKB-KW"/>
</dbReference>
<evidence type="ECO:0000256" key="3">
    <source>
        <dbReference type="ARBA" id="ARBA00022475"/>
    </source>
</evidence>
<dbReference type="Proteomes" id="UP000737018">
    <property type="component" value="Unassembled WGS sequence"/>
</dbReference>
<dbReference type="InterPro" id="IPR001480">
    <property type="entry name" value="Bulb-type_lectin_dom"/>
</dbReference>
<dbReference type="FunFam" id="2.90.10.10:FF:000009">
    <property type="entry name" value="Receptor-like serine/threonine-protein kinase SD1-8"/>
    <property type="match status" value="1"/>
</dbReference>
<evidence type="ECO:0000256" key="2">
    <source>
        <dbReference type="ARBA" id="ARBA00012513"/>
    </source>
</evidence>